<feature type="chain" id="PRO_5036895919" evidence="6">
    <location>
        <begin position="23"/>
        <end position="566"/>
    </location>
</feature>
<dbReference type="GO" id="GO:0016829">
    <property type="term" value="F:lyase activity"/>
    <property type="evidence" value="ECO:0007669"/>
    <property type="project" value="UniProtKB-KW"/>
</dbReference>
<dbReference type="InterPro" id="IPR039650">
    <property type="entry name" value="HdrA-like"/>
</dbReference>
<dbReference type="InterPro" id="IPR036188">
    <property type="entry name" value="FAD/NAD-bd_sf"/>
</dbReference>
<reference evidence="7" key="1">
    <citation type="journal article" date="2014" name="Int. J. Syst. Evol. Microbiol.">
        <title>Complete genome sequence of Corynebacterium casei LMG S-19264T (=DSM 44701T), isolated from a smear-ripened cheese.</title>
        <authorList>
            <consortium name="US DOE Joint Genome Institute (JGI-PGF)"/>
            <person name="Walter F."/>
            <person name="Albersmeier A."/>
            <person name="Kalinowski J."/>
            <person name="Ruckert C."/>
        </authorList>
    </citation>
    <scope>NUCLEOTIDE SEQUENCE</scope>
    <source>
        <strain evidence="7">CGMCC 1.15082</strain>
    </source>
</reference>
<dbReference type="Pfam" id="PF12831">
    <property type="entry name" value="FAD_oxidored"/>
    <property type="match status" value="1"/>
</dbReference>
<keyword evidence="7" id="KW-0456">Lyase</keyword>
<keyword evidence="5" id="KW-0411">Iron-sulfur</keyword>
<evidence type="ECO:0000256" key="6">
    <source>
        <dbReference type="SAM" id="SignalP"/>
    </source>
</evidence>
<keyword evidence="8" id="KW-1185">Reference proteome</keyword>
<keyword evidence="3" id="KW-0560">Oxidoreductase</keyword>
<comment type="caution">
    <text evidence="7">The sequence shown here is derived from an EMBL/GenBank/DDBJ whole genome shotgun (WGS) entry which is preliminary data.</text>
</comment>
<evidence type="ECO:0000313" key="7">
    <source>
        <dbReference type="EMBL" id="GGA79884.1"/>
    </source>
</evidence>
<evidence type="ECO:0000256" key="4">
    <source>
        <dbReference type="ARBA" id="ARBA00023004"/>
    </source>
</evidence>
<feature type="signal peptide" evidence="6">
    <location>
        <begin position="1"/>
        <end position="22"/>
    </location>
</feature>
<keyword evidence="1" id="KW-0004">4Fe-4S</keyword>
<proteinExistence type="predicted"/>
<keyword evidence="6" id="KW-0732">Signal</keyword>
<organism evidence="7 8">
    <name type="scientific">Brucella endophytica</name>
    <dbReference type="NCBI Taxonomy" id="1963359"/>
    <lineage>
        <taxon>Bacteria</taxon>
        <taxon>Pseudomonadati</taxon>
        <taxon>Pseudomonadota</taxon>
        <taxon>Alphaproteobacteria</taxon>
        <taxon>Hyphomicrobiales</taxon>
        <taxon>Brucellaceae</taxon>
        <taxon>Brucella/Ochrobactrum group</taxon>
        <taxon>Brucella</taxon>
    </lineage>
</organism>
<dbReference type="RefSeq" id="WP_210311615.1">
    <property type="nucleotide sequence ID" value="NZ_BMHH01000001.1"/>
</dbReference>
<keyword evidence="4" id="KW-0408">Iron</keyword>
<dbReference type="GO" id="GO:0016491">
    <property type="term" value="F:oxidoreductase activity"/>
    <property type="evidence" value="ECO:0007669"/>
    <property type="project" value="UniProtKB-KW"/>
</dbReference>
<dbReference type="EMBL" id="BMHH01000001">
    <property type="protein sequence ID" value="GGA79884.1"/>
    <property type="molecule type" value="Genomic_DNA"/>
</dbReference>
<dbReference type="GO" id="GO:0051539">
    <property type="term" value="F:4 iron, 4 sulfur cluster binding"/>
    <property type="evidence" value="ECO:0007669"/>
    <property type="project" value="UniProtKB-KW"/>
</dbReference>
<evidence type="ECO:0000256" key="1">
    <source>
        <dbReference type="ARBA" id="ARBA00022485"/>
    </source>
</evidence>
<dbReference type="GO" id="GO:0046872">
    <property type="term" value="F:metal ion binding"/>
    <property type="evidence" value="ECO:0007669"/>
    <property type="project" value="UniProtKB-KW"/>
</dbReference>
<accession>A0A916S3T0</accession>
<evidence type="ECO:0000256" key="5">
    <source>
        <dbReference type="ARBA" id="ARBA00023014"/>
    </source>
</evidence>
<evidence type="ECO:0000313" key="8">
    <source>
        <dbReference type="Proteomes" id="UP000646478"/>
    </source>
</evidence>
<dbReference type="Proteomes" id="UP000646478">
    <property type="component" value="Unassembled WGS sequence"/>
</dbReference>
<gene>
    <name evidence="7" type="ORF">GCM10011491_03940</name>
</gene>
<keyword evidence="2" id="KW-0479">Metal-binding</keyword>
<dbReference type="AlphaFoldDB" id="A0A916S3T0"/>
<name>A0A916S3T0_9HYPH</name>
<protein>
    <submittedName>
        <fullName evidence="7">Protein-xanthan lyase</fullName>
    </submittedName>
</protein>
<dbReference type="PANTHER" id="PTHR43498:SF1">
    <property type="entry name" value="COB--COM HETERODISULFIDE REDUCTASE IRON-SULFUR SUBUNIT A"/>
    <property type="match status" value="1"/>
</dbReference>
<sequence length="566" mass="62683">MYRAAKLFCAALLAASSSTVHAQPAHDLRAQIVIYGCTPAGITAAIAAKRRSHDVVLACRDSWVGGLSTNGLGYADAGNHHAIGGLALQFYRDVKSYYAERGITDIPPAQAHPGSENDIPGTQWVFEPHVAEAIYQGWLAQHGIVPVYNFKLRLDQGGVVSQDGKVREMIAEDGRKIAGDLFIDASYEGDLMAMAGVSFTTGREANAQYGETLNGNQPRNSISHNFTLDVDPYVVPGKPESGLLPRIEPGPAGEEGAGDKRIQAYTYRLCMTKRPDIRAPFPKPANYDPRQYELLARYYDAGWRDPFTKYDAIPNGKTDTNNFGAFSFDNIGMNYGYPTGSYAERERIVAEHRDYQQGLLWFMQNDPRVPADVREAMAPWGLCGDEFRDNGNWPREIYMREARRMVSDFVMTEKHLRRQEPTPQSVGLGSYNMDSHNVRRYVDDRGFARNEGNIEVSPGGDYAISYLSLVPRRNEARNLLVPAAIAASHIAYGSIRMEPVFMILGESAGIAASLALLSGSDVQDVRYDALEPELIAAGQVLKPDGTITRYYKKIRRKFESIYAGLN</sequence>
<evidence type="ECO:0000256" key="2">
    <source>
        <dbReference type="ARBA" id="ARBA00022723"/>
    </source>
</evidence>
<evidence type="ECO:0000256" key="3">
    <source>
        <dbReference type="ARBA" id="ARBA00023002"/>
    </source>
</evidence>
<dbReference type="SUPFAM" id="SSF51905">
    <property type="entry name" value="FAD/NAD(P)-binding domain"/>
    <property type="match status" value="1"/>
</dbReference>
<dbReference type="PANTHER" id="PTHR43498">
    <property type="entry name" value="FERREDOXIN:COB-COM HETERODISULFIDE REDUCTASE SUBUNIT A"/>
    <property type="match status" value="1"/>
</dbReference>
<reference evidence="7" key="2">
    <citation type="submission" date="2020-09" db="EMBL/GenBank/DDBJ databases">
        <authorList>
            <person name="Sun Q."/>
            <person name="Zhou Y."/>
        </authorList>
    </citation>
    <scope>NUCLEOTIDE SEQUENCE</scope>
    <source>
        <strain evidence="7">CGMCC 1.15082</strain>
    </source>
</reference>